<dbReference type="Proteomes" id="UP000265040">
    <property type="component" value="Chromosome 22"/>
</dbReference>
<dbReference type="Ensembl" id="ENSATET00000013361.2">
    <property type="protein sequence ID" value="ENSATEP00000013145.2"/>
    <property type="gene ID" value="ENSATEG00000009193.2"/>
</dbReference>
<evidence type="ECO:0000313" key="2">
    <source>
        <dbReference type="Proteomes" id="UP000265040"/>
    </source>
</evidence>
<dbReference type="InParanoid" id="A0A3Q1HZA0"/>
<reference evidence="1" key="2">
    <citation type="submission" date="2025-08" db="UniProtKB">
        <authorList>
            <consortium name="Ensembl"/>
        </authorList>
    </citation>
    <scope>IDENTIFICATION</scope>
</reference>
<dbReference type="AlphaFoldDB" id="A0A3Q1HZA0"/>
<protein>
    <submittedName>
        <fullName evidence="1">Uncharacterized protein</fullName>
    </submittedName>
</protein>
<sequence length="84" mass="9796">MTRRKLQYTLFIVKYENHMDKSFPAAPRTSHLHSPLKVGNFICFWCTYLWQLWGLSANQAPLPISDSVATDNFTCNRNNHPDCH</sequence>
<proteinExistence type="predicted"/>
<accession>A0A3Q1HZA0</accession>
<name>A0A3Q1HZA0_ANATE</name>
<organism evidence="1 2">
    <name type="scientific">Anabas testudineus</name>
    <name type="common">Climbing perch</name>
    <name type="synonym">Anthias testudineus</name>
    <dbReference type="NCBI Taxonomy" id="64144"/>
    <lineage>
        <taxon>Eukaryota</taxon>
        <taxon>Metazoa</taxon>
        <taxon>Chordata</taxon>
        <taxon>Craniata</taxon>
        <taxon>Vertebrata</taxon>
        <taxon>Euteleostomi</taxon>
        <taxon>Actinopterygii</taxon>
        <taxon>Neopterygii</taxon>
        <taxon>Teleostei</taxon>
        <taxon>Neoteleostei</taxon>
        <taxon>Acanthomorphata</taxon>
        <taxon>Anabantaria</taxon>
        <taxon>Anabantiformes</taxon>
        <taxon>Anabantoidei</taxon>
        <taxon>Anabantidae</taxon>
        <taxon>Anabas</taxon>
    </lineage>
</organism>
<reference evidence="1" key="3">
    <citation type="submission" date="2025-09" db="UniProtKB">
        <authorList>
            <consortium name="Ensembl"/>
        </authorList>
    </citation>
    <scope>IDENTIFICATION</scope>
</reference>
<keyword evidence="2" id="KW-1185">Reference proteome</keyword>
<evidence type="ECO:0000313" key="1">
    <source>
        <dbReference type="Ensembl" id="ENSATEP00000013145.2"/>
    </source>
</evidence>
<reference evidence="1" key="1">
    <citation type="submission" date="2021-04" db="EMBL/GenBank/DDBJ databases">
        <authorList>
            <consortium name="Wellcome Sanger Institute Data Sharing"/>
        </authorList>
    </citation>
    <scope>NUCLEOTIDE SEQUENCE [LARGE SCALE GENOMIC DNA]</scope>
</reference>